<sequence>MFAAKSPWSPAIRREHALAQEAVAAGHRVDFVEQPVDVRALRSPRGAYDFARGLRGHARQQVVPGGSVRVWSRSTVLPGHRGEVGRSSNGLLLQQLLRRVTTPESVLVCQAPWDWHAVRSTPARRRVFDCTDDWTALMPHRAAMVRDTYARIGVEADEVIVVNPSLAEDFPRARVTVVRNGVLSALVRDEPASRPGARRMAYVGTLSERFDAPLLARVLELLPDWSLDLYGQCRYAGHGDEPAPELQQLLDTADGRVRWHGVVSREQLGSVLDAADVLVVANRPELSQGQSSMKVFDYAARGRPIVTTVPQMADAADAPPGTRLASTAEEFAAMVVEASEEPLATAKERIAWAASAAWSSRWREWSAMAIRGEYLSDDSGQRGA</sequence>
<gene>
    <name evidence="1" type="ORF">EV189_2805</name>
</gene>
<proteinExistence type="predicted"/>
<dbReference type="EMBL" id="SGXD01000003">
    <property type="protein sequence ID" value="RZS87377.1"/>
    <property type="molecule type" value="Genomic_DNA"/>
</dbReference>
<evidence type="ECO:0000313" key="2">
    <source>
        <dbReference type="Proteomes" id="UP000293638"/>
    </source>
</evidence>
<dbReference type="RefSeq" id="WP_130493508.1">
    <property type="nucleotide sequence ID" value="NZ_SGXD01000003.1"/>
</dbReference>
<dbReference type="GO" id="GO:0016740">
    <property type="term" value="F:transferase activity"/>
    <property type="evidence" value="ECO:0007669"/>
    <property type="project" value="UniProtKB-KW"/>
</dbReference>
<dbReference type="PANTHER" id="PTHR12526">
    <property type="entry name" value="GLYCOSYLTRANSFERASE"/>
    <property type="match status" value="1"/>
</dbReference>
<dbReference type="Gene3D" id="3.40.50.2000">
    <property type="entry name" value="Glycogen Phosphorylase B"/>
    <property type="match status" value="1"/>
</dbReference>
<dbReference type="Pfam" id="PF13692">
    <property type="entry name" value="Glyco_trans_1_4"/>
    <property type="match status" value="1"/>
</dbReference>
<dbReference type="OrthoDB" id="509705at2"/>
<keyword evidence="2" id="KW-1185">Reference proteome</keyword>
<dbReference type="Proteomes" id="UP000293638">
    <property type="component" value="Unassembled WGS sequence"/>
</dbReference>
<dbReference type="Gene3D" id="3.40.50.11010">
    <property type="match status" value="1"/>
</dbReference>
<reference evidence="1 2" key="1">
    <citation type="submission" date="2019-02" db="EMBL/GenBank/DDBJ databases">
        <title>Genomic Encyclopedia of Type Strains, Phase IV (KMG-IV): sequencing the most valuable type-strain genomes for metagenomic binning, comparative biology and taxonomic classification.</title>
        <authorList>
            <person name="Goeker M."/>
        </authorList>
    </citation>
    <scope>NUCLEOTIDE SEQUENCE [LARGE SCALE GENOMIC DNA]</scope>
    <source>
        <strain evidence="1 2">DSM 45622</strain>
    </source>
</reference>
<dbReference type="SUPFAM" id="SSF53756">
    <property type="entry name" value="UDP-Glycosyltransferase/glycogen phosphorylase"/>
    <property type="match status" value="1"/>
</dbReference>
<protein>
    <submittedName>
        <fullName evidence="1">Glycosyl transferase family 1</fullName>
    </submittedName>
</protein>
<name>A0A4V2F4F0_9ACTN</name>
<dbReference type="PANTHER" id="PTHR12526:SF622">
    <property type="entry name" value="GLYCOSYLTRANSFERASE (GROUP I)"/>
    <property type="match status" value="1"/>
</dbReference>
<dbReference type="AlphaFoldDB" id="A0A4V2F4F0"/>
<organism evidence="1 2">
    <name type="scientific">Motilibacter rhizosphaerae</name>
    <dbReference type="NCBI Taxonomy" id="598652"/>
    <lineage>
        <taxon>Bacteria</taxon>
        <taxon>Bacillati</taxon>
        <taxon>Actinomycetota</taxon>
        <taxon>Actinomycetes</taxon>
        <taxon>Motilibacterales</taxon>
        <taxon>Motilibacteraceae</taxon>
        <taxon>Motilibacter</taxon>
    </lineage>
</organism>
<evidence type="ECO:0000313" key="1">
    <source>
        <dbReference type="EMBL" id="RZS87377.1"/>
    </source>
</evidence>
<keyword evidence="1" id="KW-0808">Transferase</keyword>
<accession>A0A4V2F4F0</accession>
<comment type="caution">
    <text evidence="1">The sequence shown here is derived from an EMBL/GenBank/DDBJ whole genome shotgun (WGS) entry which is preliminary data.</text>
</comment>